<evidence type="ECO:0000313" key="2">
    <source>
        <dbReference type="Proteomes" id="UP000019116"/>
    </source>
</evidence>
<proteinExistence type="predicted"/>
<dbReference type="Proteomes" id="UP000019116">
    <property type="component" value="Chromosome 5B"/>
</dbReference>
<sequence length="365" mass="40176">MSRSYSMVKHDRFAQPDLMFLNSLAVTLASYLTLVQGKWRHALLVPEVVAGVHPALDLCESPKVCRTEIPLAPHLATLVARYSADHRVHANVEVPVVNVRGPRILAHERRHEVVQAPDPVRLRRSVAPRPFAVPVLHVLDVVEHAAPVRERGVVGGDVAHSSTVRLQDELPRRRVVGPEEDLLPRLVGEGFLDVVGLVLNEGTQGHGPVDGGVAEVYVRRELQPAHLLAVGVRHAELRESAAQRRHHRVALAEVQGFEGGLTIFYDNTYGEVVREHGRERLPFGHRVDGALVHGLGEFEEGHRRWDWHEPHLPRQHDAEIAAAPAADGPEEVVPHGLLVRQQIPVGVDHGGVENVVGGEAVLAHH</sequence>
<dbReference type="AlphaFoldDB" id="A0A3B6LQD3"/>
<evidence type="ECO:0000313" key="1">
    <source>
        <dbReference type="EnsemblPlants" id="TraesCS5B02G302600.1.cds1"/>
    </source>
</evidence>
<dbReference type="EnsemblPlants" id="TraesCS5B02G302600.1">
    <property type="protein sequence ID" value="TraesCS5B02G302600.1.cds1"/>
    <property type="gene ID" value="TraesCS5B02G302600"/>
</dbReference>
<organism evidence="1">
    <name type="scientific">Triticum aestivum</name>
    <name type="common">Wheat</name>
    <dbReference type="NCBI Taxonomy" id="4565"/>
    <lineage>
        <taxon>Eukaryota</taxon>
        <taxon>Viridiplantae</taxon>
        <taxon>Streptophyta</taxon>
        <taxon>Embryophyta</taxon>
        <taxon>Tracheophyta</taxon>
        <taxon>Spermatophyta</taxon>
        <taxon>Magnoliopsida</taxon>
        <taxon>Liliopsida</taxon>
        <taxon>Poales</taxon>
        <taxon>Poaceae</taxon>
        <taxon>BOP clade</taxon>
        <taxon>Pooideae</taxon>
        <taxon>Triticodae</taxon>
        <taxon>Triticeae</taxon>
        <taxon>Triticinae</taxon>
        <taxon>Triticum</taxon>
    </lineage>
</organism>
<reference evidence="1" key="2">
    <citation type="submission" date="2018-10" db="UniProtKB">
        <authorList>
            <consortium name="EnsemblPlants"/>
        </authorList>
    </citation>
    <scope>IDENTIFICATION</scope>
</reference>
<dbReference type="Gramene" id="TraesCS5B03G0773500.1">
    <property type="protein sequence ID" value="TraesCS5B03G0773500.1.CDS1"/>
    <property type="gene ID" value="TraesCS5B03G0773500"/>
</dbReference>
<name>A0A3B6LQD3_WHEAT</name>
<reference evidence="1" key="1">
    <citation type="submission" date="2018-08" db="EMBL/GenBank/DDBJ databases">
        <authorList>
            <person name="Rossello M."/>
        </authorList>
    </citation>
    <scope>NUCLEOTIDE SEQUENCE [LARGE SCALE GENOMIC DNA]</scope>
    <source>
        <strain evidence="1">cv. Chinese Spring</strain>
    </source>
</reference>
<accession>A0A3B6LQD3</accession>
<keyword evidence="2" id="KW-1185">Reference proteome</keyword>
<dbReference type="Gramene" id="TraesCS5B02G302600.1">
    <property type="protein sequence ID" value="TraesCS5B02G302600.1.cds1"/>
    <property type="gene ID" value="TraesCS5B02G302600"/>
</dbReference>
<dbReference type="OrthoDB" id="10664891at2759"/>
<protein>
    <submittedName>
        <fullName evidence="1">Uncharacterized protein</fullName>
    </submittedName>
</protein>
<dbReference type="Gramene" id="TraesSTA5B03G02921390.1">
    <property type="protein sequence ID" value="TraesSTA5B03G02921390.1.CDS1"/>
    <property type="gene ID" value="TraesSTA5B03G02921390"/>
</dbReference>